<dbReference type="EMBL" id="CP031001">
    <property type="protein sequence ID" value="QHN77490.1"/>
    <property type="molecule type" value="Genomic_DNA"/>
</dbReference>
<sequence>MSKPKKEIIRELGFGGLMNIPPMNVPHKLLKELANSFKLGKNTLETSYDSFKIKPKTIGAAFDLNASEGLFPDKVNYKNLSEENQLIFKRFQGNTLKKLTNEMMSIGVKNEQDQLMFKRIFILYIQMAFFLSCTITKDKKEEEKPGVPWVSNWNREQLVARIRAEIDGYMSEEDSEERTRKQPKRVAKKMESRKRKQILEDSSSETKSESTAETQSKKRKHIIEDSSSKEEIHSYDGFSREEEPLSEPPQQQIIVFDHPLNRLIFPIQLCLPSSETTSVSPVPPFEPSPPPPTESDPVPEATTATLLMMARTTSYVPKELPLPSFILGLTDSSQEETQTQEGVGQVEAQVIKSTETTILIEEFDVLVEKIAKSGEKATPDFPEGKSPPTEKQTVGQIFDKFKTPARRNLMSAEIKEKCYLWATHIRTYADNSTDEYNSLCTLISIIHFIVTAMCLILNQKNIKRFQEEIYCLPPNIVNMAIGNHPNGEFL</sequence>
<feature type="region of interest" description="Disordered" evidence="1">
    <location>
        <begin position="170"/>
        <end position="248"/>
    </location>
</feature>
<feature type="region of interest" description="Disordered" evidence="1">
    <location>
        <begin position="275"/>
        <end position="298"/>
    </location>
</feature>
<evidence type="ECO:0000313" key="3">
    <source>
        <dbReference type="Proteomes" id="UP000464620"/>
    </source>
</evidence>
<reference evidence="2 3" key="1">
    <citation type="submission" date="2020-01" db="EMBL/GenBank/DDBJ databases">
        <title>Genome sequence of Arachis hypogaea, cultivar Shitouqi.</title>
        <authorList>
            <person name="Zhuang W."/>
            <person name="Chen H."/>
            <person name="Varshney R."/>
            <person name="Wang D."/>
            <person name="Ming R."/>
        </authorList>
    </citation>
    <scope>NUCLEOTIDE SEQUENCE [LARGE SCALE GENOMIC DNA]</scope>
    <source>
        <tissue evidence="2">Young leaf</tissue>
    </source>
</reference>
<evidence type="ECO:0000256" key="1">
    <source>
        <dbReference type="SAM" id="MobiDB-lite"/>
    </source>
</evidence>
<organism evidence="2 3">
    <name type="scientific">Arachis hypogaea</name>
    <name type="common">Peanut</name>
    <dbReference type="NCBI Taxonomy" id="3818"/>
    <lineage>
        <taxon>Eukaryota</taxon>
        <taxon>Viridiplantae</taxon>
        <taxon>Streptophyta</taxon>
        <taxon>Embryophyta</taxon>
        <taxon>Tracheophyta</taxon>
        <taxon>Spermatophyta</taxon>
        <taxon>Magnoliopsida</taxon>
        <taxon>eudicotyledons</taxon>
        <taxon>Gunneridae</taxon>
        <taxon>Pentapetalae</taxon>
        <taxon>rosids</taxon>
        <taxon>fabids</taxon>
        <taxon>Fabales</taxon>
        <taxon>Fabaceae</taxon>
        <taxon>Papilionoideae</taxon>
        <taxon>50 kb inversion clade</taxon>
        <taxon>dalbergioids sensu lato</taxon>
        <taxon>Dalbergieae</taxon>
        <taxon>Pterocarpus clade</taxon>
        <taxon>Arachis</taxon>
    </lineage>
</organism>
<feature type="compositionally biased region" description="Pro residues" evidence="1">
    <location>
        <begin position="281"/>
        <end position="294"/>
    </location>
</feature>
<feature type="compositionally biased region" description="Basic and acidic residues" evidence="1">
    <location>
        <begin position="222"/>
        <end position="243"/>
    </location>
</feature>
<dbReference type="AlphaFoldDB" id="A0A6B9V7T2"/>
<feature type="compositionally biased region" description="Basic residues" evidence="1">
    <location>
        <begin position="181"/>
        <end position="196"/>
    </location>
</feature>
<dbReference type="Proteomes" id="UP000464620">
    <property type="component" value="Chromosome B09"/>
</dbReference>
<accession>A0A6B9V7T2</accession>
<evidence type="ECO:0000313" key="2">
    <source>
        <dbReference type="EMBL" id="QHN77490.1"/>
    </source>
</evidence>
<name>A0A6B9V7T2_ARAHY</name>
<protein>
    <submittedName>
        <fullName evidence="2">Uncharacterized protein</fullName>
    </submittedName>
</protein>
<gene>
    <name evidence="2" type="ORF">DS421_19g653140</name>
</gene>
<proteinExistence type="predicted"/>